<sequence>MASFIAGRFAQAAVWLDLRFDDGAFELEYQRDRQARTARFTANAIAFSALLWGAFGVWDSATNTNSVELTRFRFMVAIPILLGFFALTFTPAFRRWPNLCLLFFVAAASLLAIKQLLEYGEGSPYYLSSGSSALNFALILVFCIGLFPISVGWSCAVGAIIILVYGGGVSAFTKIEFAEVSSYIFNLTLIFLILIFTSYGRERFAREEFARHILQEKERNKLSNFLSSYIPLNFVADQADRSAEAFGEVTLLFSDLVGFTTLTEHLAPKHVLEILDMIFTEFDEAADKYGVEKVKTIGDAYMAIAGKSASSVNHAKAMVEFALHTIDIVRRVAEKTGYPLQIRVGIHTGSTIGGVIGRHKMTYDYWGRTVNLASRLESLSEPNRVHISEATYWRVRDFFKFEERQAVEVRGFGSMRSFFVSPNDASRKDGVLPD</sequence>
<comment type="caution">
    <text evidence="3">The sequence shown here is derived from an EMBL/GenBank/DDBJ whole genome shotgun (WGS) entry which is preliminary data.</text>
</comment>
<evidence type="ECO:0000256" key="1">
    <source>
        <dbReference type="SAM" id="Phobius"/>
    </source>
</evidence>
<reference evidence="3 4" key="1">
    <citation type="submission" date="2019-12" db="EMBL/GenBank/DDBJ databases">
        <title>Draft genome sequences Bradyrhizobium cajani AMBPC1010, Bradyrhizobium pachyrhizi AMBPC1040 and Bradyrhizobium yuanmingense ALSPC3051, three plant growth promoting strains isolated from nodules of Cajanus cajan L. in Dominican Republic.</title>
        <authorList>
            <person name="Flores-Felix J.D."/>
            <person name="Araujo J."/>
            <person name="Diaz-Alcantara C."/>
            <person name="Gonzalez-Andres F."/>
            <person name="Velazquez E."/>
        </authorList>
    </citation>
    <scope>NUCLEOTIDE SEQUENCE [LARGE SCALE GENOMIC DNA]</scope>
    <source>
        <strain evidence="3 4">1040</strain>
    </source>
</reference>
<dbReference type="PROSITE" id="PS50125">
    <property type="entry name" value="GUANYLATE_CYCLASE_2"/>
    <property type="match status" value="1"/>
</dbReference>
<dbReference type="InterPro" id="IPR001054">
    <property type="entry name" value="A/G_cyclase"/>
</dbReference>
<keyword evidence="1" id="KW-0472">Membrane</keyword>
<dbReference type="PANTHER" id="PTHR45655">
    <property type="entry name" value="GUANYLATE CYCLASE SOLUBLE SUBUNIT BETA-2"/>
    <property type="match status" value="1"/>
</dbReference>
<dbReference type="EMBL" id="WQNF01000002">
    <property type="protein sequence ID" value="MVT64315.1"/>
    <property type="molecule type" value="Genomic_DNA"/>
</dbReference>
<dbReference type="GO" id="GO:0070482">
    <property type="term" value="P:response to oxygen levels"/>
    <property type="evidence" value="ECO:0007669"/>
    <property type="project" value="TreeGrafter"/>
</dbReference>
<proteinExistence type="predicted"/>
<dbReference type="AlphaFoldDB" id="A0A844SFI9"/>
<dbReference type="GO" id="GO:0004016">
    <property type="term" value="F:adenylate cyclase activity"/>
    <property type="evidence" value="ECO:0007669"/>
    <property type="project" value="UniProtKB-ARBA"/>
</dbReference>
<protein>
    <recommendedName>
        <fullName evidence="2">Guanylate cyclase domain-containing protein</fullName>
    </recommendedName>
</protein>
<evidence type="ECO:0000259" key="2">
    <source>
        <dbReference type="PROSITE" id="PS50125"/>
    </source>
</evidence>
<keyword evidence="4" id="KW-1185">Reference proteome</keyword>
<gene>
    <name evidence="3" type="ORF">GPL21_04190</name>
</gene>
<feature type="domain" description="Guanylate cyclase" evidence="2">
    <location>
        <begin position="250"/>
        <end position="377"/>
    </location>
</feature>
<evidence type="ECO:0000313" key="4">
    <source>
        <dbReference type="Proteomes" id="UP000436468"/>
    </source>
</evidence>
<name>A0A844SFI9_9BRAD</name>
<evidence type="ECO:0000313" key="3">
    <source>
        <dbReference type="EMBL" id="MVT64315.1"/>
    </source>
</evidence>
<keyword evidence="1" id="KW-0812">Transmembrane</keyword>
<dbReference type="SUPFAM" id="SSF55073">
    <property type="entry name" value="Nucleotide cyclase"/>
    <property type="match status" value="1"/>
</dbReference>
<feature type="transmembrane region" description="Helical" evidence="1">
    <location>
        <begin position="137"/>
        <end position="165"/>
    </location>
</feature>
<dbReference type="PANTHER" id="PTHR45655:SF13">
    <property type="entry name" value="SOLUBLE GUANYLATE CYCLASE GCY-32-RELATED"/>
    <property type="match status" value="1"/>
</dbReference>
<organism evidence="3 4">
    <name type="scientific">Bradyrhizobium pachyrhizi</name>
    <dbReference type="NCBI Taxonomy" id="280333"/>
    <lineage>
        <taxon>Bacteria</taxon>
        <taxon>Pseudomonadati</taxon>
        <taxon>Pseudomonadota</taxon>
        <taxon>Alphaproteobacteria</taxon>
        <taxon>Hyphomicrobiales</taxon>
        <taxon>Nitrobacteraceae</taxon>
        <taxon>Bradyrhizobium</taxon>
    </lineage>
</organism>
<dbReference type="SMART" id="SM00044">
    <property type="entry name" value="CYCc"/>
    <property type="match status" value="1"/>
</dbReference>
<dbReference type="RefSeq" id="WP_051376125.1">
    <property type="nucleotide sequence ID" value="NZ_CP121667.1"/>
</dbReference>
<keyword evidence="1" id="KW-1133">Transmembrane helix</keyword>
<dbReference type="CDD" id="cd07302">
    <property type="entry name" value="CHD"/>
    <property type="match status" value="1"/>
</dbReference>
<feature type="transmembrane region" description="Helical" evidence="1">
    <location>
        <begin position="70"/>
        <end position="89"/>
    </location>
</feature>
<dbReference type="Proteomes" id="UP000436468">
    <property type="component" value="Unassembled WGS sequence"/>
</dbReference>
<dbReference type="Gene3D" id="3.30.70.1230">
    <property type="entry name" value="Nucleotide cyclase"/>
    <property type="match status" value="1"/>
</dbReference>
<feature type="transmembrane region" description="Helical" evidence="1">
    <location>
        <begin position="40"/>
        <end position="58"/>
    </location>
</feature>
<accession>A0A844SFI9</accession>
<dbReference type="GO" id="GO:0019934">
    <property type="term" value="P:cGMP-mediated signaling"/>
    <property type="evidence" value="ECO:0007669"/>
    <property type="project" value="TreeGrafter"/>
</dbReference>
<feature type="transmembrane region" description="Helical" evidence="1">
    <location>
        <begin position="177"/>
        <end position="199"/>
    </location>
</feature>
<dbReference type="GO" id="GO:0004383">
    <property type="term" value="F:guanylate cyclase activity"/>
    <property type="evidence" value="ECO:0007669"/>
    <property type="project" value="TreeGrafter"/>
</dbReference>
<dbReference type="InterPro" id="IPR029787">
    <property type="entry name" value="Nucleotide_cyclase"/>
</dbReference>
<dbReference type="Pfam" id="PF00211">
    <property type="entry name" value="Guanylate_cyc"/>
    <property type="match status" value="1"/>
</dbReference>
<feature type="transmembrane region" description="Helical" evidence="1">
    <location>
        <begin position="96"/>
        <end position="117"/>
    </location>
</feature>
<dbReference type="GO" id="GO:0008074">
    <property type="term" value="C:guanylate cyclase complex, soluble"/>
    <property type="evidence" value="ECO:0007669"/>
    <property type="project" value="TreeGrafter"/>
</dbReference>